<gene>
    <name evidence="7" type="ORF">PPL_00561</name>
</gene>
<dbReference type="Pfam" id="PF10142">
    <property type="entry name" value="PhoPQ_related"/>
    <property type="match status" value="1"/>
</dbReference>
<feature type="domain" description="Zinc-finger" evidence="6">
    <location>
        <begin position="226"/>
        <end position="303"/>
    </location>
</feature>
<evidence type="ECO:0000313" key="7">
    <source>
        <dbReference type="EMBL" id="EFA86756.1"/>
    </source>
</evidence>
<comment type="subcellular location">
    <subcellularLocation>
        <location evidence="1">Nucleus</location>
    </subcellularLocation>
</comment>
<feature type="region of interest" description="Disordered" evidence="5">
    <location>
        <begin position="303"/>
        <end position="474"/>
    </location>
</feature>
<feature type="compositionally biased region" description="Acidic residues" evidence="5">
    <location>
        <begin position="407"/>
        <end position="435"/>
    </location>
</feature>
<dbReference type="ESTHER" id="polpa-d3awt3">
    <property type="family name" value="PhoPQ_related"/>
</dbReference>
<feature type="region of interest" description="Disordered" evidence="5">
    <location>
        <begin position="688"/>
        <end position="736"/>
    </location>
</feature>
<feature type="compositionally biased region" description="Low complexity" evidence="5">
    <location>
        <begin position="323"/>
        <end position="333"/>
    </location>
</feature>
<evidence type="ECO:0000256" key="4">
    <source>
        <dbReference type="ARBA" id="ARBA00023242"/>
    </source>
</evidence>
<keyword evidence="4" id="KW-0539">Nucleus</keyword>
<accession>D3AWT3</accession>
<feature type="region of interest" description="Disordered" evidence="5">
    <location>
        <begin position="567"/>
        <end position="663"/>
    </location>
</feature>
<feature type="compositionally biased region" description="Acidic residues" evidence="5">
    <location>
        <begin position="349"/>
        <end position="358"/>
    </location>
</feature>
<evidence type="ECO:0000256" key="5">
    <source>
        <dbReference type="SAM" id="MobiDB-lite"/>
    </source>
</evidence>
<evidence type="ECO:0000313" key="8">
    <source>
        <dbReference type="Proteomes" id="UP000001396"/>
    </source>
</evidence>
<sequence>MDVSDTSSSEAEEVSGATTDDDDDISSASSMSTSPATFMPIKTTAALPRKTTYTTTRKSSTTTIPKPLNNTIHTTSISNSINNHIATTITNNLSNTKNLINNNNNNNNNNNINKTKNNNNNLTNNIHENHHIDINNIINANLDNIQSTMAAFGDQSKNQYVSSVSQEKVASGNNSQKSGSSRKSLSTGNIGNSAGANGVGDGANDNDGGPTADTTVLKKRKKNGADAGRWCHQCKALKFEFIQCQASEAGRPKCNKRFCSTCLTKHYNKEVAVLKERAKPWVCPFCKNTCICAACKRRRGNSERKLSKNKRSNVVSGTSKSRAAANINNNNNNSTKSPRRQQQMKDTDINIEEDEEGSSDLSTTTTTTTNLRRTPQTSSRYKKRKKGGGRSSARRRSIVNSRKVSEEEQSCDDDDDNDDDDDDDNDEEEEEDDDIATVSEESSDSHRVNSVSRKSTSRRRSAPASTTAATSNGGIMMLPTASEISADKSPSIVYNVQYPDFNTTVDVMTPSFRVNDQYLKDDGFRKLPKAFYRGGWTENFSVELYLYNKEIEMQILEEEIARRKEEEDKVTKEIMAQQQLKEQQQQSEEPPNSPTTSNPTPASTPTSSEKIRTRRNSSLTNSPPIDLSLASLTRRKRKSKESNGHAHPQQSQETVESSDEDTSDEIYLRRHAKLAAEEKIWYASFANKKKDRKNKNPSSTSTTPTRPTEASNKSVPSSPSMPSTPTNSAPSSPSLHNKVIPLRSRLRTSYPGLQASSLTFISLDFDHIVLFISTTSSTKELEDFVYKSDPAFGYTYHSKIDKVGYTIYVLNYTSGTWLNSELTSNPVWWHWLHICIPDIVTTQTAFLWNENGDFSSPANYTPYPLAEHICANTGSIAAILYQNPNQAISFRNSTTLLREDGIVARTWREFFNNQTKKDWIASYPMTRAVVKSMDVVQRFVSERSFWHRVNDFVAGGASKRAWAAWLAAGIDPRIKAVVPVVLPILNMETNINNHYRAYGGFSYAFYNYFVEGLMAELNKQPFHALAHEIDPLMYVRGLIKPKYIVTTVSDQFFIPDSSVYFFDKLLGKKHQRIIPNDDHYMKLQFSQLVSDVTSYYKSIAYNSQLPTFDWTVTPDLSNNSTTITLILGNGCGFPQRPTSVLLYAADSASKTKRDWRLFTCPTCQQNVTFVPTVVPETSDRNVYTATIEQPATGGWRGAFIELTYDIPFVGIQKFTTEFFWAPYTFPFAGCGNNCQNVPFPA</sequence>
<keyword evidence="2" id="KW-0805">Transcription regulation</keyword>
<feature type="compositionally biased region" description="Low complexity" evidence="5">
    <location>
        <begin position="171"/>
        <end position="213"/>
    </location>
</feature>
<dbReference type="PANTHER" id="PTHR31497">
    <property type="entry name" value="AUTOCRINE PROLIFERATION REPRESSOR PROTEIN A"/>
    <property type="match status" value="1"/>
</dbReference>
<evidence type="ECO:0000256" key="2">
    <source>
        <dbReference type="ARBA" id="ARBA00023015"/>
    </source>
</evidence>
<dbReference type="InterPro" id="IPR029058">
    <property type="entry name" value="AB_hydrolase_fold"/>
</dbReference>
<protein>
    <recommendedName>
        <fullName evidence="6">Zinc-finger domain-containing protein</fullName>
    </recommendedName>
</protein>
<evidence type="ECO:0000259" key="6">
    <source>
        <dbReference type="Pfam" id="PF10497"/>
    </source>
</evidence>
<feature type="compositionally biased region" description="Basic residues" evidence="5">
    <location>
        <begin position="380"/>
        <end position="397"/>
    </location>
</feature>
<feature type="compositionally biased region" description="Low complexity" evidence="5">
    <location>
        <begin position="697"/>
        <end position="734"/>
    </location>
</feature>
<dbReference type="Gene3D" id="3.40.50.1820">
    <property type="entry name" value="alpha/beta hydrolase"/>
    <property type="match status" value="1"/>
</dbReference>
<dbReference type="Pfam" id="PF10497">
    <property type="entry name" value="zf-4CXXC_R1"/>
    <property type="match status" value="1"/>
</dbReference>
<proteinExistence type="predicted"/>
<comment type="caution">
    <text evidence="7">The sequence shown here is derived from an EMBL/GenBank/DDBJ whole genome shotgun (WGS) entry which is preliminary data.</text>
</comment>
<feature type="compositionally biased region" description="Low complexity" evidence="5">
    <location>
        <begin position="577"/>
        <end position="608"/>
    </location>
</feature>
<organism evidence="7 8">
    <name type="scientific">Heterostelium pallidum (strain ATCC 26659 / Pp 5 / PN500)</name>
    <name type="common">Cellular slime mold</name>
    <name type="synonym">Polysphondylium pallidum</name>
    <dbReference type="NCBI Taxonomy" id="670386"/>
    <lineage>
        <taxon>Eukaryota</taxon>
        <taxon>Amoebozoa</taxon>
        <taxon>Evosea</taxon>
        <taxon>Eumycetozoa</taxon>
        <taxon>Dictyostelia</taxon>
        <taxon>Acytosteliales</taxon>
        <taxon>Acytosteliaceae</taxon>
        <taxon>Heterostelium</taxon>
    </lineage>
</organism>
<feature type="compositionally biased region" description="Polar residues" evidence="5">
    <location>
        <begin position="312"/>
        <end position="321"/>
    </location>
</feature>
<dbReference type="InterPro" id="IPR018866">
    <property type="entry name" value="Znf-4CXXC_R1"/>
</dbReference>
<dbReference type="InterPro" id="IPR009199">
    <property type="entry name" value="PhoPQ-act_pathogen-rel_PqaA"/>
</dbReference>
<dbReference type="GO" id="GO:0005634">
    <property type="term" value="C:nucleus"/>
    <property type="evidence" value="ECO:0007669"/>
    <property type="project" value="UniProtKB-SubCell"/>
</dbReference>
<evidence type="ECO:0000256" key="1">
    <source>
        <dbReference type="ARBA" id="ARBA00004123"/>
    </source>
</evidence>
<feature type="region of interest" description="Disordered" evidence="5">
    <location>
        <begin position="103"/>
        <end position="124"/>
    </location>
</feature>
<reference evidence="7 8" key="1">
    <citation type="journal article" date="2011" name="Genome Res.">
        <title>Phylogeny-wide analysis of social amoeba genomes highlights ancient origins for complex intercellular communication.</title>
        <authorList>
            <person name="Heidel A.J."/>
            <person name="Lawal H.M."/>
            <person name="Felder M."/>
            <person name="Schilde C."/>
            <person name="Helps N.R."/>
            <person name="Tunggal B."/>
            <person name="Rivero F."/>
            <person name="John U."/>
            <person name="Schleicher M."/>
            <person name="Eichinger L."/>
            <person name="Platzer M."/>
            <person name="Noegel A.A."/>
            <person name="Schaap P."/>
            <person name="Gloeckner G."/>
        </authorList>
    </citation>
    <scope>NUCLEOTIDE SEQUENCE [LARGE SCALE GENOMIC DNA]</scope>
    <source>
        <strain evidence="8">ATCC 26659 / Pp 5 / PN500</strain>
    </source>
</reference>
<keyword evidence="3" id="KW-0804">Transcription</keyword>
<dbReference type="GeneID" id="31356094"/>
<dbReference type="EMBL" id="ADBJ01000002">
    <property type="protein sequence ID" value="EFA86756.1"/>
    <property type="molecule type" value="Genomic_DNA"/>
</dbReference>
<dbReference type="RefSeq" id="XP_020438860.1">
    <property type="nucleotide sequence ID" value="XM_020571586.1"/>
</dbReference>
<dbReference type="PANTHER" id="PTHR31497:SF0">
    <property type="entry name" value="AUTOCRINE PROLIFERATION REPRESSOR PROTEIN A"/>
    <property type="match status" value="1"/>
</dbReference>
<feature type="compositionally biased region" description="Low complexity" evidence="5">
    <location>
        <begin position="26"/>
        <end position="67"/>
    </location>
</feature>
<dbReference type="AlphaFoldDB" id="D3AWT3"/>
<name>D3AWT3_HETP5</name>
<feature type="region of interest" description="Disordered" evidence="5">
    <location>
        <begin position="163"/>
        <end position="215"/>
    </location>
</feature>
<evidence type="ECO:0000256" key="3">
    <source>
        <dbReference type="ARBA" id="ARBA00023163"/>
    </source>
</evidence>
<dbReference type="InParanoid" id="D3AWT3"/>
<dbReference type="SUPFAM" id="SSF53474">
    <property type="entry name" value="alpha/beta-Hydrolases"/>
    <property type="match status" value="1"/>
</dbReference>
<feature type="compositionally biased region" description="Low complexity" evidence="5">
    <location>
        <begin position="462"/>
        <end position="471"/>
    </location>
</feature>
<feature type="region of interest" description="Disordered" evidence="5">
    <location>
        <begin position="1"/>
        <end position="67"/>
    </location>
</feature>
<dbReference type="Proteomes" id="UP000001396">
    <property type="component" value="Unassembled WGS sequence"/>
</dbReference>
<keyword evidence="8" id="KW-1185">Reference proteome</keyword>